<gene>
    <name evidence="3" type="ORF">EAJ03_02585</name>
    <name evidence="2" type="ORF">F2Z23_02585</name>
</gene>
<dbReference type="EMBL" id="RCXL01000003">
    <property type="protein sequence ID" value="RYT77450.1"/>
    <property type="molecule type" value="Genomic_DNA"/>
</dbReference>
<evidence type="ECO:0000313" key="3">
    <source>
        <dbReference type="EMBL" id="RYT77450.1"/>
    </source>
</evidence>
<proteinExistence type="predicted"/>
<evidence type="ECO:0000256" key="1">
    <source>
        <dbReference type="SAM" id="MobiDB-lite"/>
    </source>
</evidence>
<dbReference type="Proteomes" id="UP000291917">
    <property type="component" value="Unassembled WGS sequence"/>
</dbReference>
<protein>
    <submittedName>
        <fullName evidence="3">Uncharacterized protein</fullName>
    </submittedName>
</protein>
<evidence type="ECO:0000313" key="5">
    <source>
        <dbReference type="Proteomes" id="UP000335496"/>
    </source>
</evidence>
<name>A0A4Q5H983_9BACE</name>
<evidence type="ECO:0000313" key="4">
    <source>
        <dbReference type="Proteomes" id="UP000291917"/>
    </source>
</evidence>
<feature type="compositionally biased region" description="Basic and acidic residues" evidence="1">
    <location>
        <begin position="253"/>
        <end position="271"/>
    </location>
</feature>
<keyword evidence="5" id="KW-1185">Reference proteome</keyword>
<comment type="caution">
    <text evidence="3">The sequence shown here is derived from an EMBL/GenBank/DDBJ whole genome shotgun (WGS) entry which is preliminary data.</text>
</comment>
<feature type="region of interest" description="Disordered" evidence="1">
    <location>
        <begin position="253"/>
        <end position="299"/>
    </location>
</feature>
<accession>A0A4Q5H983</accession>
<evidence type="ECO:0000313" key="2">
    <source>
        <dbReference type="EMBL" id="KAA5276195.1"/>
    </source>
</evidence>
<dbReference type="RefSeq" id="WP_130088846.1">
    <property type="nucleotide sequence ID" value="NZ_RCXL01000003.1"/>
</dbReference>
<dbReference type="Proteomes" id="UP000335496">
    <property type="component" value="Unassembled WGS sequence"/>
</dbReference>
<feature type="compositionally biased region" description="Low complexity" evidence="1">
    <location>
        <begin position="272"/>
        <end position="283"/>
    </location>
</feature>
<sequence>MEEIIEVKQAEMLQAINRSEVDMQIATAKQYPRDLPTVLNKIETYATMDTETAEDCFYALRRQGADGGTQLIEGLSVRMAEIIASAWGNLRVQTRIIGNDGRFITAQGVCHDLETNVAVSKEVKRRITNKYGKTFSDDMQVVTGNAAASIAFRNAVLAVVPKAVTKKIIANVKQVALGQAIDLETGRQNAIANYAKAGVSEQMLCEYLGITKREEIDKEKLFELKALWTAIREGTTTVEETFVKPQQEKKAAAEAQKKAEEAKAKAAEAAKRSTAAKTSKAPANVDPKTGEIFNNENDK</sequence>
<reference evidence="2 5" key="1">
    <citation type="journal article" date="2019" name="Nat. Med.">
        <title>A library of human gut bacterial isolates paired with longitudinal multiomics data enables mechanistic microbiome research.</title>
        <authorList>
            <person name="Poyet M."/>
            <person name="Groussin M."/>
            <person name="Gibbons S.M."/>
            <person name="Avila-Pacheco J."/>
            <person name="Jiang X."/>
            <person name="Kearney S.M."/>
            <person name="Perrotta A.R."/>
            <person name="Berdy B."/>
            <person name="Zhao S."/>
            <person name="Lieberman T.D."/>
            <person name="Swanson P.K."/>
            <person name="Smith M."/>
            <person name="Roesemann S."/>
            <person name="Alexander J.E."/>
            <person name="Rich S.A."/>
            <person name="Livny J."/>
            <person name="Vlamakis H."/>
            <person name="Clish C."/>
            <person name="Bullock K."/>
            <person name="Deik A."/>
            <person name="Scott J."/>
            <person name="Pierce K.A."/>
            <person name="Xavier R.J."/>
            <person name="Alm E.J."/>
        </authorList>
    </citation>
    <scope>NUCLEOTIDE SEQUENCE [LARGE SCALE GENOMIC DNA]</scope>
    <source>
        <strain evidence="2 5">BIOML-A1</strain>
    </source>
</reference>
<organism evidence="3 4">
    <name type="scientific">Bacteroides eggerthii</name>
    <dbReference type="NCBI Taxonomy" id="28111"/>
    <lineage>
        <taxon>Bacteria</taxon>
        <taxon>Pseudomonadati</taxon>
        <taxon>Bacteroidota</taxon>
        <taxon>Bacteroidia</taxon>
        <taxon>Bacteroidales</taxon>
        <taxon>Bacteroidaceae</taxon>
        <taxon>Bacteroides</taxon>
    </lineage>
</organism>
<reference evidence="3 4" key="2">
    <citation type="journal article" date="2019" name="Science, e1252229">
        <title>Invertible promoters mediate bacterial phase variation, antibiotic resistance, and host adaptation in the gut.</title>
        <authorList>
            <person name="Jiang X."/>
            <person name="Hall A.B."/>
            <person name="Arthur T.D."/>
            <person name="Plichta D.R."/>
            <person name="Covington C.T."/>
            <person name="Poyet M."/>
            <person name="Crothers J."/>
            <person name="Moses P.L."/>
            <person name="Tolonen A.C."/>
            <person name="Vlamakis H."/>
            <person name="Alm E.J."/>
            <person name="Xavier R.J."/>
        </authorList>
    </citation>
    <scope>NUCLEOTIDE SEQUENCE [LARGE SCALE GENOMIC DNA]</scope>
    <source>
        <strain evidence="4">bj_0095</strain>
        <strain evidence="3">Bj_0095</strain>
    </source>
</reference>
<dbReference type="EMBL" id="VVZX01000003">
    <property type="protein sequence ID" value="KAA5276195.1"/>
    <property type="molecule type" value="Genomic_DNA"/>
</dbReference>
<dbReference type="AlphaFoldDB" id="A0A4Q5H983"/>